<dbReference type="InterPro" id="IPR013096">
    <property type="entry name" value="Cupin_2"/>
</dbReference>
<reference evidence="2" key="1">
    <citation type="journal article" date="2015" name="Genome Announc.">
        <title>Draft Genome Sequence of Tolypothrix boutellei Strain VB521301.</title>
        <authorList>
            <person name="Chandrababunaidu M.M."/>
            <person name="Singh D."/>
            <person name="Sen D."/>
            <person name="Bhan S."/>
            <person name="Das S."/>
            <person name="Gupta A."/>
            <person name="Adhikary S.P."/>
            <person name="Tripathy S."/>
        </authorList>
    </citation>
    <scope>NUCLEOTIDE SEQUENCE</scope>
    <source>
        <strain evidence="2">VB521301</strain>
    </source>
</reference>
<proteinExistence type="predicted"/>
<organism evidence="2 3">
    <name type="scientific">Tolypothrix bouteillei VB521301</name>
    <dbReference type="NCBI Taxonomy" id="1479485"/>
    <lineage>
        <taxon>Bacteria</taxon>
        <taxon>Bacillati</taxon>
        <taxon>Cyanobacteriota</taxon>
        <taxon>Cyanophyceae</taxon>
        <taxon>Nostocales</taxon>
        <taxon>Tolypothrichaceae</taxon>
        <taxon>Tolypothrix</taxon>
    </lineage>
</organism>
<comment type="caution">
    <text evidence="2">The sequence shown here is derived from an EMBL/GenBank/DDBJ whole genome shotgun (WGS) entry which is preliminary data.</text>
</comment>
<dbReference type="InterPro" id="IPR014710">
    <property type="entry name" value="RmlC-like_jellyroll"/>
</dbReference>
<name>A0A8S9T3G6_9CYAN</name>
<dbReference type="InterPro" id="IPR052044">
    <property type="entry name" value="PKS_Associated_Protein"/>
</dbReference>
<evidence type="ECO:0000313" key="3">
    <source>
        <dbReference type="Proteomes" id="UP000029738"/>
    </source>
</evidence>
<evidence type="ECO:0000259" key="1">
    <source>
        <dbReference type="Pfam" id="PF07883"/>
    </source>
</evidence>
<reference evidence="2" key="2">
    <citation type="submission" date="2019-11" db="EMBL/GenBank/DDBJ databases">
        <title>Improved Assembly of Tolypothrix boutellei genome.</title>
        <authorList>
            <person name="Sarangi A.N."/>
            <person name="Mukherjee M."/>
            <person name="Ghosh S."/>
            <person name="Singh D."/>
            <person name="Das A."/>
            <person name="Kant S."/>
            <person name="Prusty A."/>
            <person name="Tripathy S."/>
        </authorList>
    </citation>
    <scope>NUCLEOTIDE SEQUENCE</scope>
    <source>
        <strain evidence="2">VB521301</strain>
    </source>
</reference>
<feature type="domain" description="Cupin type-2" evidence="1">
    <location>
        <begin position="33"/>
        <end position="97"/>
    </location>
</feature>
<dbReference type="InterPro" id="IPR011051">
    <property type="entry name" value="RmlC_Cupin_sf"/>
</dbReference>
<protein>
    <submittedName>
        <fullName evidence="2">Cupin domain-containing protein</fullName>
    </submittedName>
</protein>
<dbReference type="SUPFAM" id="SSF51182">
    <property type="entry name" value="RmlC-like cupins"/>
    <property type="match status" value="1"/>
</dbReference>
<dbReference type="AlphaFoldDB" id="A0A8S9T3G6"/>
<dbReference type="OrthoDB" id="9794183at2"/>
<accession>A0A8S9T3G6</accession>
<evidence type="ECO:0000313" key="2">
    <source>
        <dbReference type="EMBL" id="KAF3886497.1"/>
    </source>
</evidence>
<dbReference type="EMBL" id="JHEG04000001">
    <property type="protein sequence ID" value="KAF3886497.1"/>
    <property type="molecule type" value="Genomic_DNA"/>
</dbReference>
<dbReference type="Gene3D" id="2.60.120.10">
    <property type="entry name" value="Jelly Rolls"/>
    <property type="match status" value="1"/>
</dbReference>
<dbReference type="Proteomes" id="UP000029738">
    <property type="component" value="Unassembled WGS sequence"/>
</dbReference>
<sequence length="101" mass="11381">MEKHNLKHLGDGIVESWKSFNISQVNSNNVRFRVMENVTASWHSHSTSDELFYVISGTVHIDTEDGTHTLSANELLIVPAKTKHRARVEGKATLLVIDKIE</sequence>
<dbReference type="Pfam" id="PF07883">
    <property type="entry name" value="Cupin_2"/>
    <property type="match status" value="1"/>
</dbReference>
<dbReference type="PANTHER" id="PTHR36114:SF1">
    <property type="entry name" value="16.7 KDA PROTEIN IN WHIE LOCUS"/>
    <property type="match status" value="1"/>
</dbReference>
<keyword evidence="3" id="KW-1185">Reference proteome</keyword>
<dbReference type="RefSeq" id="WP_050045780.1">
    <property type="nucleotide sequence ID" value="NZ_JHEG04000001.1"/>
</dbReference>
<gene>
    <name evidence="2" type="ORF">DA73_0400014165</name>
</gene>
<dbReference type="PANTHER" id="PTHR36114">
    <property type="entry name" value="16.7 KDA PROTEIN IN WHIE LOCUS"/>
    <property type="match status" value="1"/>
</dbReference>